<accession>A0A8J3IKI1</accession>
<feature type="transmembrane region" description="Helical" evidence="1">
    <location>
        <begin position="103"/>
        <end position="120"/>
    </location>
</feature>
<dbReference type="AlphaFoldDB" id="A0A8J3IKI1"/>
<feature type="transmembrane region" description="Helical" evidence="1">
    <location>
        <begin position="12"/>
        <end position="32"/>
    </location>
</feature>
<keyword evidence="3" id="KW-1185">Reference proteome</keyword>
<feature type="transmembrane region" description="Helical" evidence="1">
    <location>
        <begin position="70"/>
        <end position="91"/>
    </location>
</feature>
<keyword evidence="1" id="KW-0812">Transmembrane</keyword>
<comment type="caution">
    <text evidence="2">The sequence shown here is derived from an EMBL/GenBank/DDBJ whole genome shotgun (WGS) entry which is preliminary data.</text>
</comment>
<dbReference type="RefSeq" id="WP_220204866.1">
    <property type="nucleotide sequence ID" value="NZ_BNJK01000001.1"/>
</dbReference>
<reference evidence="2" key="1">
    <citation type="submission" date="2020-10" db="EMBL/GenBank/DDBJ databases">
        <title>Taxonomic study of unclassified bacteria belonging to the class Ktedonobacteria.</title>
        <authorList>
            <person name="Yabe S."/>
            <person name="Wang C.M."/>
            <person name="Zheng Y."/>
            <person name="Sakai Y."/>
            <person name="Cavaletti L."/>
            <person name="Monciardini P."/>
            <person name="Donadio S."/>
        </authorList>
    </citation>
    <scope>NUCLEOTIDE SEQUENCE</scope>
    <source>
        <strain evidence="2">ID150040</strain>
    </source>
</reference>
<keyword evidence="1" id="KW-0472">Membrane</keyword>
<name>A0A8J3IKI1_9CHLR</name>
<protein>
    <submittedName>
        <fullName evidence="2">Uncharacterized protein</fullName>
    </submittedName>
</protein>
<feature type="transmembrane region" description="Helical" evidence="1">
    <location>
        <begin position="38"/>
        <end position="58"/>
    </location>
</feature>
<evidence type="ECO:0000256" key="1">
    <source>
        <dbReference type="SAM" id="Phobius"/>
    </source>
</evidence>
<keyword evidence="1" id="KW-1133">Transmembrane helix</keyword>
<proteinExistence type="predicted"/>
<dbReference type="EMBL" id="BNJK01000001">
    <property type="protein sequence ID" value="GHO94108.1"/>
    <property type="molecule type" value="Genomic_DNA"/>
</dbReference>
<sequence length="215" mass="22883">MKLSLAQLSLWLRWIALTTIGGLSGLLITMVLPLDSLFFIGSYTLASVLACMGQWLLLNKLINARKGWIATGLAGLITPIVLLMSAAQLGALAGTGNPLLHNLLTYLGVGIGGLLSGLLLGNLQRAAVLQRCLDETRGWTLATGLAWGFGWAIGTTIPGIDPPTANDPVRIIIGWLVSWVIIGAITGGMLLYLLPSKREQPAQAKKEIVHESKQL</sequence>
<evidence type="ECO:0000313" key="3">
    <source>
        <dbReference type="Proteomes" id="UP000597444"/>
    </source>
</evidence>
<dbReference type="Proteomes" id="UP000597444">
    <property type="component" value="Unassembled WGS sequence"/>
</dbReference>
<evidence type="ECO:0000313" key="2">
    <source>
        <dbReference type="EMBL" id="GHO94108.1"/>
    </source>
</evidence>
<feature type="transmembrane region" description="Helical" evidence="1">
    <location>
        <begin position="141"/>
        <end position="160"/>
    </location>
</feature>
<feature type="transmembrane region" description="Helical" evidence="1">
    <location>
        <begin position="172"/>
        <end position="194"/>
    </location>
</feature>
<gene>
    <name evidence="2" type="ORF">KSF_041560</name>
</gene>
<organism evidence="2 3">
    <name type="scientific">Reticulibacter mediterranei</name>
    <dbReference type="NCBI Taxonomy" id="2778369"/>
    <lineage>
        <taxon>Bacteria</taxon>
        <taxon>Bacillati</taxon>
        <taxon>Chloroflexota</taxon>
        <taxon>Ktedonobacteria</taxon>
        <taxon>Ktedonobacterales</taxon>
        <taxon>Reticulibacteraceae</taxon>
        <taxon>Reticulibacter</taxon>
    </lineage>
</organism>